<keyword evidence="7" id="KW-0902">Two-component regulatory system</keyword>
<comment type="catalytic activity">
    <reaction evidence="1">
        <text>ATP + protein L-histidine = ADP + protein N-phospho-L-histidine.</text>
        <dbReference type="EC" id="2.7.13.3"/>
    </reaction>
</comment>
<evidence type="ECO:0000256" key="8">
    <source>
        <dbReference type="PROSITE-ProRule" id="PRU00169"/>
    </source>
</evidence>
<dbReference type="InterPro" id="IPR019734">
    <property type="entry name" value="TPR_rpt"/>
</dbReference>
<feature type="repeat" description="TPR" evidence="9">
    <location>
        <begin position="2196"/>
        <end position="2229"/>
    </location>
</feature>
<dbReference type="InterPro" id="IPR041664">
    <property type="entry name" value="AAA_16"/>
</dbReference>
<dbReference type="OrthoDB" id="9801841at2"/>
<dbReference type="EMBL" id="CP003607">
    <property type="protein sequence ID" value="AFY84929.1"/>
    <property type="molecule type" value="Genomic_DNA"/>
</dbReference>
<dbReference type="InterPro" id="IPR005467">
    <property type="entry name" value="His_kinase_dom"/>
</dbReference>
<dbReference type="InterPro" id="IPR004358">
    <property type="entry name" value="Sig_transdc_His_kin-like_C"/>
</dbReference>
<dbReference type="Pfam" id="PF00211">
    <property type="entry name" value="Guanylate_cyc"/>
    <property type="match status" value="1"/>
</dbReference>
<keyword evidence="4 8" id="KW-0597">Phosphoprotein</keyword>
<evidence type="ECO:0000256" key="7">
    <source>
        <dbReference type="ARBA" id="ARBA00023012"/>
    </source>
</evidence>
<dbReference type="Pfam" id="PF13191">
    <property type="entry name" value="AAA_16"/>
    <property type="match status" value="1"/>
</dbReference>
<dbReference type="InterPro" id="IPR029016">
    <property type="entry name" value="GAF-like_dom_sf"/>
</dbReference>
<dbReference type="InterPro" id="IPR011006">
    <property type="entry name" value="CheY-like_superfamily"/>
</dbReference>
<evidence type="ECO:0000256" key="2">
    <source>
        <dbReference type="ARBA" id="ARBA00004167"/>
    </source>
</evidence>
<dbReference type="Pfam" id="PF02518">
    <property type="entry name" value="HATPase_c"/>
    <property type="match status" value="1"/>
</dbReference>
<keyword evidence="16" id="KW-1185">Reference proteome</keyword>
<dbReference type="CDD" id="cd14014">
    <property type="entry name" value="STKc_PknB_like"/>
    <property type="match status" value="1"/>
</dbReference>
<evidence type="ECO:0000313" key="15">
    <source>
        <dbReference type="EMBL" id="AFY84929.1"/>
    </source>
</evidence>
<dbReference type="SUPFAM" id="SSF56112">
    <property type="entry name" value="Protein kinase-like (PK-like)"/>
    <property type="match status" value="1"/>
</dbReference>
<dbReference type="PROSITE" id="PS50005">
    <property type="entry name" value="TPR"/>
    <property type="match status" value="1"/>
</dbReference>
<evidence type="ECO:0000259" key="12">
    <source>
        <dbReference type="PROSITE" id="PS50109"/>
    </source>
</evidence>
<dbReference type="InterPro" id="IPR000719">
    <property type="entry name" value="Prot_kinase_dom"/>
</dbReference>
<dbReference type="SMART" id="SM00044">
    <property type="entry name" value="CYCc"/>
    <property type="match status" value="1"/>
</dbReference>
<dbReference type="InterPro" id="IPR027417">
    <property type="entry name" value="P-loop_NTPase"/>
</dbReference>
<dbReference type="InterPro" id="IPR036097">
    <property type="entry name" value="HisK_dim/P_sf"/>
</dbReference>
<dbReference type="GO" id="GO:0009190">
    <property type="term" value="P:cyclic nucleotide biosynthetic process"/>
    <property type="evidence" value="ECO:0007669"/>
    <property type="project" value="InterPro"/>
</dbReference>
<sequence length="2263" mass="253370">MTISLKGYTIIEKIYEGVNTIVYRAQRELDDQRVILKLLKAEYPTPEELAKLHHEYEITRNLNSSGIIKVYALETFEYNQLALVLEDMGGVSLKHYLTGIRLNLKEFLQVAIQLAEILGEIHNAHIIHRDLHPLNIIIQGKTQQVKITDFSISIVQKAINPGAVEGTLPYMSPEQTGRMNRELDYRSDFYSLGVTFYEMLLGELPFQGTDPMEIVHAHLAKNPRPLTEVKPEIPRAVSNMVMKLLAKNPEDRYQSAYGLKGDLVTCLTQLNETGKITKFALGTADLSGELLVSEKLYGRDRELALLQEAYWRIRRQAPVISAISGPDKTGELPSSSCEIVLICGNSGVGKSALLQAMHQPLLRQTGYFISGKFERYRSNIPYGGLIEAFQQLIRLILSESEDRITAWREQILLQLGQNGQVIIDLIPEVELIIGKQTPVPVLPPSESQNRLSVVFQKFLSVFTTQEHPLVLFLDDLHWADAASMTLLQAIVSASDRQCLLLIGAYPENEIDSPRHPLLQMIRRFQQSGVRITPISLEPLNIDCLNQLIADTLSCPTVRSRPLAELVHHKTHGNPFFVRMLLKSLIQDNLLVCNLSAGRWEWDLPRIEQLSITDNVVDLMVNKIQQLPESTQNALQVAACIGNIFYIDILALVNEKSLSATATDLQEAVQQGLILPVANTYKIPLIFGNEEPVALPVDNLVVAYQFLHDRVAQVAYSLISEERKQQVHLKVGKLLLKHCTAEEREEKLFEIVNHLNIGLSLISSQSERSKIAHLNFLAGQKAKATMAYKNAVKYLSKAVKLLPGDSWISRYEFTLNLYNELIEAEYLGANYERANQLAQDALKNTRTLLEKISIYEKKIQSYVSQNQMDNAINTGAMVLQLLGITLPKQPNQFHRIWGAIRTQWILKNKSIEDLAALPTMSNPEKLAAMRILVAMTPAAYVSSVNMLHLVVYTMIDLCVKHGNSVLSAFAYGFYGVLLYGSWSDIKGGDRSGELALRLLEQFDDKTMKAKVGDLVYAHIKHAKIPLQDTIAPLKKAFNYGLETGDIEWAGHAALHYCNHNLFRGEPLDAVAAESDHYIAWMVQLKLDFHVHYARIWRQFILNLQGELPNPCLLSGDSFEEETLLPTLIESNNTMSVFAAYLAKTILCYLFGEYERAVYYAALAENYQQGVVGLLSVNEHNFYQSLALLALYPQGTTAQKIRGLARVQLAQQKMKRWALHAPQNYRHKYELVEAEKARVLGRTVAAMNHYDRAIKSARKYGYIHEAAIACERAGEFYQQLNLDKITSTYITEAYYAYLRWGATRKVSELDATYSNSIARGSLEGQGGVMSTTTTISTTTGSHAGLLDLTAFVKASAAINGEIVLDNLLKKLMKIVMENAGAETISLILETNNKLYIEATGSTHETEVMISQHIPVENSSRLPLSIINYVARTQESVVIKEAIAEERFIHDSYIIDDQPQSILCAPIVHQSKLIGILYLENNITTGAFTPDRLEVLKLLSSQAAISIENARLYTNLLTSSEELERKNRALQDLDELKDEFLASTSHELCTPLNGIIGITESMLDGATGEMSELQRANLSLVFSSGQTLAQLVQDLLDFSKLKHKNIQLDLKPLGMREITNVVLTICQPLVRGKTLQLVNAVGKDVPLVDADENRVQQILHNLVGNAIKYTDAGTIEVSASVLSGQEGLMTEDEEGDTADGGWSRVRYPRSILQGKVTRPAMTLETEHLYLAITVSDTGIGITESKLSQIFELFEQSDGTSLRAYGSVGLGLSIAKQLVELHEGKIWVESNVGEGSRFTFTLPISANQVQTPEIPSREPEEPEEPVVTEEENVPISGAIAPVEGWRTRSNGEFQILIVDDEPINLQVLVNHLSLENYAIATASNGPEALAEMENGLRPDLILLDVMMPKMTGYEVCQRIREKFPANELPVVLLTARNQASDMMEAFGSGANDYLTKPISKNELLARIKMHIQLSKINLAYARFVPREFIQFLGYDTILDVQLGDQVQKDMTILFSDIRSFTTLSERMSPRENFNFINSYLSRVGPVIRNHHGFIDKYIGDAVMALFPDTAEDAMRAAIEMQKQVMIYNVHRQKSGYMPIAIGIGLHTGSLMLGTIGEEQRMETTVISDAVNLASRMEGLTKLYGAAIVISGQTLIHLDDPTKYNYRFLGKVQVKGKKDSVAVFEVLDCYPQSLIDTKLGSRTKFERGIVLYQGEKFAEAHQLFRKVLENNPQDQAARFYVERCEYFLRHGISKVWEGLDPLNVNEKL</sequence>
<dbReference type="eggNOG" id="COG2114">
    <property type="taxonomic scope" value="Bacteria"/>
</dbReference>
<name>K9TSF1_9CYAN</name>
<dbReference type="SMART" id="SM00388">
    <property type="entry name" value="HisKA"/>
    <property type="match status" value="1"/>
</dbReference>
<dbReference type="SUPFAM" id="SSF52540">
    <property type="entry name" value="P-loop containing nucleoside triphosphate hydrolases"/>
    <property type="match status" value="1"/>
</dbReference>
<dbReference type="Gene3D" id="3.30.70.1230">
    <property type="entry name" value="Nucleotide cyclase"/>
    <property type="match status" value="1"/>
</dbReference>
<dbReference type="Pfam" id="PF00069">
    <property type="entry name" value="Pkinase"/>
    <property type="match status" value="1"/>
</dbReference>
<dbReference type="PROSITE" id="PS50110">
    <property type="entry name" value="RESPONSE_REGULATORY"/>
    <property type="match status" value="1"/>
</dbReference>
<evidence type="ECO:0000259" key="14">
    <source>
        <dbReference type="PROSITE" id="PS50125"/>
    </source>
</evidence>
<feature type="domain" description="Guanylate cyclase" evidence="14">
    <location>
        <begin position="2007"/>
        <end position="2133"/>
    </location>
</feature>
<dbReference type="eggNOG" id="COG0745">
    <property type="taxonomic scope" value="Bacteria"/>
</dbReference>
<dbReference type="eggNOG" id="COG0515">
    <property type="taxonomic scope" value="Bacteria"/>
</dbReference>
<evidence type="ECO:0000256" key="3">
    <source>
        <dbReference type="ARBA" id="ARBA00012438"/>
    </source>
</evidence>
<dbReference type="PATRIC" id="fig|56110.3.peg.6673"/>
<dbReference type="RefSeq" id="WP_015151540.1">
    <property type="nucleotide sequence ID" value="NC_019693.1"/>
</dbReference>
<evidence type="ECO:0000256" key="9">
    <source>
        <dbReference type="PROSITE-ProRule" id="PRU00339"/>
    </source>
</evidence>
<evidence type="ECO:0000256" key="6">
    <source>
        <dbReference type="ARBA" id="ARBA00022777"/>
    </source>
</evidence>
<dbReference type="Gene3D" id="1.10.287.130">
    <property type="match status" value="1"/>
</dbReference>
<dbReference type="CDD" id="cd00082">
    <property type="entry name" value="HisKA"/>
    <property type="match status" value="1"/>
</dbReference>
<dbReference type="InterPro" id="IPR029787">
    <property type="entry name" value="Nucleotide_cyclase"/>
</dbReference>
<dbReference type="PANTHER" id="PTHR43642:SF1">
    <property type="entry name" value="HYBRID SIGNAL TRANSDUCTION HISTIDINE KINASE G"/>
    <property type="match status" value="1"/>
</dbReference>
<dbReference type="GO" id="GO:0005524">
    <property type="term" value="F:ATP binding"/>
    <property type="evidence" value="ECO:0007669"/>
    <property type="project" value="InterPro"/>
</dbReference>
<keyword evidence="9" id="KW-0802">TPR repeat</keyword>
<reference evidence="15 16" key="1">
    <citation type="submission" date="2012-06" db="EMBL/GenBank/DDBJ databases">
        <title>Finished chromosome of genome of Oscillatoria acuminata PCC 6304.</title>
        <authorList>
            <consortium name="US DOE Joint Genome Institute"/>
            <person name="Gugger M."/>
            <person name="Coursin T."/>
            <person name="Rippka R."/>
            <person name="Tandeau De Marsac N."/>
            <person name="Huntemann M."/>
            <person name="Wei C.-L."/>
            <person name="Han J."/>
            <person name="Detter J.C."/>
            <person name="Han C."/>
            <person name="Tapia R."/>
            <person name="Davenport K."/>
            <person name="Daligault H."/>
            <person name="Erkkila T."/>
            <person name="Gu W."/>
            <person name="Munk A.C.C."/>
            <person name="Teshima H."/>
            <person name="Xu Y."/>
            <person name="Chain P."/>
            <person name="Chen A."/>
            <person name="Krypides N."/>
            <person name="Mavromatis K."/>
            <person name="Markowitz V."/>
            <person name="Szeto E."/>
            <person name="Ivanova N."/>
            <person name="Mikhailova N."/>
            <person name="Ovchinnikova G."/>
            <person name="Pagani I."/>
            <person name="Pati A."/>
            <person name="Goodwin L."/>
            <person name="Peters L."/>
            <person name="Pitluck S."/>
            <person name="Woyke T."/>
            <person name="Kerfeld C."/>
        </authorList>
    </citation>
    <scope>NUCLEOTIDE SEQUENCE [LARGE SCALE GENOMIC DNA]</scope>
    <source>
        <strain evidence="15 16">PCC 6304</strain>
    </source>
</reference>
<dbReference type="eggNOG" id="COG2205">
    <property type="taxonomic scope" value="Bacteria"/>
</dbReference>
<protein>
    <recommendedName>
        <fullName evidence="3">histidine kinase</fullName>
        <ecNumber evidence="3">2.7.13.3</ecNumber>
    </recommendedName>
</protein>
<dbReference type="InterPro" id="IPR003594">
    <property type="entry name" value="HATPase_dom"/>
</dbReference>
<dbReference type="InParanoid" id="K9TSF1"/>
<dbReference type="InterPro" id="IPR053159">
    <property type="entry name" value="Hybrid_Histidine_Kinase"/>
</dbReference>
<dbReference type="CDD" id="cd07302">
    <property type="entry name" value="CHD"/>
    <property type="match status" value="1"/>
</dbReference>
<dbReference type="SUPFAM" id="SSF47384">
    <property type="entry name" value="Homodimeric domain of signal transducing histidine kinase"/>
    <property type="match status" value="1"/>
</dbReference>
<dbReference type="PROSITE" id="PS50109">
    <property type="entry name" value="HIS_KIN"/>
    <property type="match status" value="1"/>
</dbReference>
<dbReference type="Pfam" id="PF01590">
    <property type="entry name" value="GAF"/>
    <property type="match status" value="1"/>
</dbReference>
<feature type="compositionally biased region" description="Acidic residues" evidence="10">
    <location>
        <begin position="1816"/>
        <end position="1827"/>
    </location>
</feature>
<dbReference type="PROSITE" id="PS50125">
    <property type="entry name" value="GUANYLATE_CYCLASE_2"/>
    <property type="match status" value="1"/>
</dbReference>
<dbReference type="InterPro" id="IPR003661">
    <property type="entry name" value="HisK_dim/P_dom"/>
</dbReference>
<keyword evidence="5" id="KW-0808">Transferase</keyword>
<dbReference type="InterPro" id="IPR003018">
    <property type="entry name" value="GAF"/>
</dbReference>
<dbReference type="InterPro" id="IPR001789">
    <property type="entry name" value="Sig_transdc_resp-reg_receiver"/>
</dbReference>
<evidence type="ECO:0000259" key="13">
    <source>
        <dbReference type="PROSITE" id="PS50110"/>
    </source>
</evidence>
<dbReference type="eggNOG" id="COG3899">
    <property type="taxonomic scope" value="Bacteria"/>
</dbReference>
<dbReference type="SMART" id="SM00065">
    <property type="entry name" value="GAF"/>
    <property type="match status" value="1"/>
</dbReference>
<dbReference type="Gene3D" id="3.30.450.40">
    <property type="match status" value="1"/>
</dbReference>
<evidence type="ECO:0000256" key="10">
    <source>
        <dbReference type="SAM" id="MobiDB-lite"/>
    </source>
</evidence>
<dbReference type="PROSITE" id="PS50011">
    <property type="entry name" value="PROTEIN_KINASE_DOM"/>
    <property type="match status" value="1"/>
</dbReference>
<dbReference type="SMART" id="SM00387">
    <property type="entry name" value="HATPase_c"/>
    <property type="match status" value="1"/>
</dbReference>
<feature type="domain" description="Histidine kinase" evidence="12">
    <location>
        <begin position="1540"/>
        <end position="1802"/>
    </location>
</feature>
<dbReference type="InterPro" id="IPR036890">
    <property type="entry name" value="HATPase_C_sf"/>
</dbReference>
<keyword evidence="6" id="KW-0418">Kinase</keyword>
<evidence type="ECO:0000313" key="16">
    <source>
        <dbReference type="Proteomes" id="UP000010367"/>
    </source>
</evidence>
<organism evidence="15 16">
    <name type="scientific">Oscillatoria acuminata PCC 6304</name>
    <dbReference type="NCBI Taxonomy" id="56110"/>
    <lineage>
        <taxon>Bacteria</taxon>
        <taxon>Bacillati</taxon>
        <taxon>Cyanobacteriota</taxon>
        <taxon>Cyanophyceae</taxon>
        <taxon>Oscillatoriophycideae</taxon>
        <taxon>Oscillatoriales</taxon>
        <taxon>Oscillatoriaceae</taxon>
        <taxon>Oscillatoria</taxon>
    </lineage>
</organism>
<dbReference type="GO" id="GO:0016020">
    <property type="term" value="C:membrane"/>
    <property type="evidence" value="ECO:0007669"/>
    <property type="project" value="UniProtKB-SubCell"/>
</dbReference>
<evidence type="ECO:0000259" key="11">
    <source>
        <dbReference type="PROSITE" id="PS50011"/>
    </source>
</evidence>
<feature type="domain" description="Response regulatory" evidence="13">
    <location>
        <begin position="1850"/>
        <end position="1967"/>
    </location>
</feature>
<feature type="domain" description="Protein kinase" evidence="11">
    <location>
        <begin position="8"/>
        <end position="264"/>
    </location>
</feature>
<accession>K9TSF1</accession>
<dbReference type="Pfam" id="PF00072">
    <property type="entry name" value="Response_reg"/>
    <property type="match status" value="1"/>
</dbReference>
<dbReference type="GO" id="GO:0004016">
    <property type="term" value="F:adenylate cyclase activity"/>
    <property type="evidence" value="ECO:0007669"/>
    <property type="project" value="UniProtKB-ARBA"/>
</dbReference>
<dbReference type="InterPro" id="IPR011009">
    <property type="entry name" value="Kinase-like_dom_sf"/>
</dbReference>
<dbReference type="STRING" id="56110.Oscil6304_5443"/>
<dbReference type="Gene3D" id="3.40.50.2300">
    <property type="match status" value="1"/>
</dbReference>
<dbReference type="SUPFAM" id="SSF52172">
    <property type="entry name" value="CheY-like"/>
    <property type="match status" value="1"/>
</dbReference>
<dbReference type="InterPro" id="IPR001054">
    <property type="entry name" value="A/G_cyclase"/>
</dbReference>
<dbReference type="PANTHER" id="PTHR43642">
    <property type="entry name" value="HYBRID SIGNAL TRANSDUCTION HISTIDINE KINASE G"/>
    <property type="match status" value="1"/>
</dbReference>
<dbReference type="SMART" id="SM00028">
    <property type="entry name" value="TPR"/>
    <property type="match status" value="3"/>
</dbReference>
<dbReference type="SMART" id="SM00448">
    <property type="entry name" value="REC"/>
    <property type="match status" value="1"/>
</dbReference>
<dbReference type="CDD" id="cd17574">
    <property type="entry name" value="REC_OmpR"/>
    <property type="match status" value="1"/>
</dbReference>
<dbReference type="KEGG" id="oac:Oscil6304_5443"/>
<dbReference type="Proteomes" id="UP000010367">
    <property type="component" value="Chromosome"/>
</dbReference>
<dbReference type="CDD" id="cd16922">
    <property type="entry name" value="HATPase_EvgS-ArcB-TorS-like"/>
    <property type="match status" value="1"/>
</dbReference>
<dbReference type="Pfam" id="PF00512">
    <property type="entry name" value="HisKA"/>
    <property type="match status" value="1"/>
</dbReference>
<dbReference type="Gene3D" id="1.10.510.10">
    <property type="entry name" value="Transferase(Phosphotransferase) domain 1"/>
    <property type="match status" value="1"/>
</dbReference>
<dbReference type="PRINTS" id="PR00344">
    <property type="entry name" value="BCTRLSENSOR"/>
</dbReference>
<evidence type="ECO:0000256" key="5">
    <source>
        <dbReference type="ARBA" id="ARBA00022679"/>
    </source>
</evidence>
<dbReference type="Gene3D" id="3.30.565.10">
    <property type="entry name" value="Histidine kinase-like ATPase, C-terminal domain"/>
    <property type="match status" value="1"/>
</dbReference>
<feature type="region of interest" description="Disordered" evidence="10">
    <location>
        <begin position="1805"/>
        <end position="1827"/>
    </location>
</feature>
<feature type="modified residue" description="4-aspartylphosphate" evidence="8">
    <location>
        <position position="1900"/>
    </location>
</feature>
<comment type="subcellular location">
    <subcellularLocation>
        <location evidence="2">Membrane</location>
        <topology evidence="2">Single-pass membrane protein</topology>
    </subcellularLocation>
</comment>
<dbReference type="Gene3D" id="3.40.50.300">
    <property type="entry name" value="P-loop containing nucleotide triphosphate hydrolases"/>
    <property type="match status" value="1"/>
</dbReference>
<dbReference type="SUPFAM" id="SSF55073">
    <property type="entry name" value="Nucleotide cyclase"/>
    <property type="match status" value="1"/>
</dbReference>
<dbReference type="HOGENOM" id="CLU_000445_34_2_3"/>
<proteinExistence type="predicted"/>
<dbReference type="SUPFAM" id="SSF55874">
    <property type="entry name" value="ATPase domain of HSP90 chaperone/DNA topoisomerase II/histidine kinase"/>
    <property type="match status" value="1"/>
</dbReference>
<dbReference type="GO" id="GO:0000155">
    <property type="term" value="F:phosphorelay sensor kinase activity"/>
    <property type="evidence" value="ECO:0007669"/>
    <property type="project" value="InterPro"/>
</dbReference>
<dbReference type="SUPFAM" id="SSF55781">
    <property type="entry name" value="GAF domain-like"/>
    <property type="match status" value="1"/>
</dbReference>
<evidence type="ECO:0000256" key="1">
    <source>
        <dbReference type="ARBA" id="ARBA00000085"/>
    </source>
</evidence>
<dbReference type="EC" id="2.7.13.3" evidence="3"/>
<gene>
    <name evidence="15" type="ORF">Oscil6304_5443</name>
</gene>
<evidence type="ECO:0000256" key="4">
    <source>
        <dbReference type="ARBA" id="ARBA00022553"/>
    </source>
</evidence>